<feature type="transmembrane region" description="Helical" evidence="2">
    <location>
        <begin position="18"/>
        <end position="43"/>
    </location>
</feature>
<feature type="transmembrane region" description="Helical" evidence="2">
    <location>
        <begin position="597"/>
        <end position="618"/>
    </location>
</feature>
<dbReference type="EMBL" id="KZ613964">
    <property type="protein sequence ID" value="PMD30924.1"/>
    <property type="molecule type" value="Genomic_DNA"/>
</dbReference>
<evidence type="ECO:0000313" key="4">
    <source>
        <dbReference type="Proteomes" id="UP000235786"/>
    </source>
</evidence>
<feature type="compositionally biased region" description="Polar residues" evidence="1">
    <location>
        <begin position="784"/>
        <end position="793"/>
    </location>
</feature>
<feature type="compositionally biased region" description="Low complexity" evidence="1">
    <location>
        <begin position="741"/>
        <end position="771"/>
    </location>
</feature>
<reference evidence="3 4" key="1">
    <citation type="submission" date="2016-04" db="EMBL/GenBank/DDBJ databases">
        <title>A degradative enzymes factory behind the ericoid mycorrhizal symbiosis.</title>
        <authorList>
            <consortium name="DOE Joint Genome Institute"/>
            <person name="Martino E."/>
            <person name="Morin E."/>
            <person name="Grelet G."/>
            <person name="Kuo A."/>
            <person name="Kohler A."/>
            <person name="Daghino S."/>
            <person name="Barry K."/>
            <person name="Choi C."/>
            <person name="Cichocki N."/>
            <person name="Clum A."/>
            <person name="Copeland A."/>
            <person name="Hainaut M."/>
            <person name="Haridas S."/>
            <person name="Labutti K."/>
            <person name="Lindquist E."/>
            <person name="Lipzen A."/>
            <person name="Khouja H.-R."/>
            <person name="Murat C."/>
            <person name="Ohm R."/>
            <person name="Olson A."/>
            <person name="Spatafora J."/>
            <person name="Veneault-Fourrey C."/>
            <person name="Henrissat B."/>
            <person name="Grigoriev I."/>
            <person name="Martin F."/>
            <person name="Perotto S."/>
        </authorList>
    </citation>
    <scope>NUCLEOTIDE SEQUENCE [LARGE SCALE GENOMIC DNA]</scope>
    <source>
        <strain evidence="3 4">F</strain>
    </source>
</reference>
<feature type="compositionally biased region" description="Acidic residues" evidence="1">
    <location>
        <begin position="720"/>
        <end position="732"/>
    </location>
</feature>
<dbReference type="Proteomes" id="UP000235786">
    <property type="component" value="Unassembled WGS sequence"/>
</dbReference>
<organism evidence="3 4">
    <name type="scientific">Hyaloscypha variabilis (strain UAMH 11265 / GT02V1 / F)</name>
    <name type="common">Meliniomyces variabilis</name>
    <dbReference type="NCBI Taxonomy" id="1149755"/>
    <lineage>
        <taxon>Eukaryota</taxon>
        <taxon>Fungi</taxon>
        <taxon>Dikarya</taxon>
        <taxon>Ascomycota</taxon>
        <taxon>Pezizomycotina</taxon>
        <taxon>Leotiomycetes</taxon>
        <taxon>Helotiales</taxon>
        <taxon>Hyaloscyphaceae</taxon>
        <taxon>Hyaloscypha</taxon>
        <taxon>Hyaloscypha variabilis</taxon>
    </lineage>
</organism>
<dbReference type="AlphaFoldDB" id="A0A2J6QXD6"/>
<sequence length="859" mass="96661">MANIIAIYNSVFARRGKIILVALACFTIFLLANWRLIWGWFYYYTEYYNASSDERDISGKCVFVLKERNFWNRVQNSKDWWWRMRCEGNAARSLNQRRLPSFEINPMEWYWVKTAIGIFRLEFPDVPVPAENGFALLMTTVAEIYNYVTSVIVITWWYISWAIITPFARAGTCISEWASAVYNFKLPGVALPDINNYSLVPASAREFTQSLREDIPAISSPPFKEWPIINSILHLWSNINILGSITTVGNYLLWLVVTPIGFGASVLSSILTLFRDSASSIFNHLQVRATISQIIKLGANIFFQVPFSGIDQYADSSSVLWMLVFFFRSVIQWLMVPVMIIPRGLWSISYLTSTTYTVLVRFAWPIFWIHLKKNHPSALFDLVIFVVFLVVIGLLLIVDSRYYNAEYGLRGLPIMLYRIYLNVCRRLYNFYRRIVRQHHIYPYEIVEDSVEWILQNVILPVIWRGIFNPIAWWFILIPTAIFNGSRSLSPPLRVLVLVGLTKEFLYLQHGGMEYDFGIKPPFLGLKVPSPTFVFYTFYNSLATLLVILVICLYVFARPYLRRSWNWCLNAIMNVLFLLLAAWGPILPLQELGFNADFWENIVLLMLDFSINYGLVIVVNDALYDFRVSIVLGFWRSIGNKLLNDFMRSSIFFGPQYAAAHPFAVYIVGSFLTVFLTFCFIGQSPSTWMVYVALNYVLGKIRRLLTAIARIVRGRNPGDGGAEDNPDENNNDDGSDHGGGNNSTDGSAASTSSTTLVDPSSSSSGSSAVSSIPLPPQPPPSLASNATTLSSQGSGEEPQHSEGSAGDPGYEADVSSTNSGPASSPRSNTNDSSSNDGAANESSNKTPTTSSAQNKSGPSL</sequence>
<feature type="transmembrane region" description="Helical" evidence="2">
    <location>
        <begin position="144"/>
        <end position="164"/>
    </location>
</feature>
<accession>A0A2J6QXD6</accession>
<feature type="transmembrane region" description="Helical" evidence="2">
    <location>
        <begin position="379"/>
        <end position="398"/>
    </location>
</feature>
<keyword evidence="2" id="KW-0472">Membrane</keyword>
<evidence type="ECO:0000256" key="2">
    <source>
        <dbReference type="SAM" id="Phobius"/>
    </source>
</evidence>
<evidence type="ECO:0000313" key="3">
    <source>
        <dbReference type="EMBL" id="PMD30924.1"/>
    </source>
</evidence>
<feature type="compositionally biased region" description="Low complexity" evidence="1">
    <location>
        <begin position="821"/>
        <end position="843"/>
    </location>
</feature>
<proteinExistence type="predicted"/>
<feature type="transmembrane region" description="Helical" evidence="2">
    <location>
        <begin position="461"/>
        <end position="482"/>
    </location>
</feature>
<feature type="transmembrane region" description="Helical" evidence="2">
    <location>
        <begin position="662"/>
        <end position="680"/>
    </location>
</feature>
<feature type="compositionally biased region" description="Polar residues" evidence="1">
    <location>
        <begin position="844"/>
        <end position="859"/>
    </location>
</feature>
<keyword evidence="2" id="KW-1133">Transmembrane helix</keyword>
<gene>
    <name evidence="3" type="ORF">L207DRAFT_591871</name>
</gene>
<name>A0A2J6QXD6_HYAVF</name>
<feature type="transmembrane region" description="Helical" evidence="2">
    <location>
        <begin position="251"/>
        <end position="274"/>
    </location>
</feature>
<feature type="transmembrane region" description="Helical" evidence="2">
    <location>
        <begin position="319"/>
        <end position="341"/>
    </location>
</feature>
<feature type="transmembrane region" description="Helical" evidence="2">
    <location>
        <begin position="567"/>
        <end position="585"/>
    </location>
</feature>
<dbReference type="OrthoDB" id="10475726at2759"/>
<keyword evidence="2" id="KW-0812">Transmembrane</keyword>
<feature type="transmembrane region" description="Helical" evidence="2">
    <location>
        <begin position="532"/>
        <end position="555"/>
    </location>
</feature>
<protein>
    <submittedName>
        <fullName evidence="3">Uncharacterized protein</fullName>
    </submittedName>
</protein>
<feature type="region of interest" description="Disordered" evidence="1">
    <location>
        <begin position="714"/>
        <end position="859"/>
    </location>
</feature>
<evidence type="ECO:0000256" key="1">
    <source>
        <dbReference type="SAM" id="MobiDB-lite"/>
    </source>
</evidence>
<keyword evidence="4" id="KW-1185">Reference proteome</keyword>
<feature type="transmembrane region" description="Helical" evidence="2">
    <location>
        <begin position="347"/>
        <end position="367"/>
    </location>
</feature>